<dbReference type="SUPFAM" id="SSF50129">
    <property type="entry name" value="GroES-like"/>
    <property type="match status" value="1"/>
</dbReference>
<dbReference type="GO" id="GO:0008270">
    <property type="term" value="F:zinc ion binding"/>
    <property type="evidence" value="ECO:0007669"/>
    <property type="project" value="InterPro"/>
</dbReference>
<dbReference type="InterPro" id="IPR011032">
    <property type="entry name" value="GroES-like_sf"/>
</dbReference>
<dbReference type="EMBL" id="RQEY01000018">
    <property type="protein sequence ID" value="TGK39035.1"/>
    <property type="molecule type" value="Genomic_DNA"/>
</dbReference>
<dbReference type="Pfam" id="PF08240">
    <property type="entry name" value="ADH_N"/>
    <property type="match status" value="1"/>
</dbReference>
<dbReference type="OrthoDB" id="9792162at2"/>
<dbReference type="InterPro" id="IPR020843">
    <property type="entry name" value="ER"/>
</dbReference>
<dbReference type="PANTHER" id="PTHR44013">
    <property type="entry name" value="ZINC-TYPE ALCOHOL DEHYDROGENASE-LIKE PROTEIN C16A3.02C"/>
    <property type="match status" value="1"/>
</dbReference>
<evidence type="ECO:0000259" key="1">
    <source>
        <dbReference type="SMART" id="SM00829"/>
    </source>
</evidence>
<dbReference type="AlphaFoldDB" id="A0A4R9H2X5"/>
<dbReference type="PROSITE" id="PS01162">
    <property type="entry name" value="QOR_ZETA_CRYSTAL"/>
    <property type="match status" value="1"/>
</dbReference>
<name>A0A4R9H2X5_9LEPT</name>
<sequence length="328" mass="35525">MKAIVYENYGSTDVLKLKEIQKPVPKDNEVLIKVQASSVNAADWRMMKADPFLVRFYAGLFKPKKFSILGADVAGTVEAIGPTVTKFRPGDEVFGDVFASGFGGFAEYKCGKEDEFVLKPSNISFEDAAALPLAGMTALHSLRDFGKIEAGQKVLINGASGGVGTFALQLAKYFGAEVTAVCSTSKKEISRSLGADHIIDYTKEDFTKSGIKYDLIVGVNGYRSLSEYKNALNPKGRYVMAGGGTAQLFQALLLGPFISLTDSRKIIAASSEPNQKDLLFLSELIQSGKIKSVIDRKYKLEEVPQAVHYVEQGHASGKVIITVNTPTK</sequence>
<keyword evidence="3" id="KW-1185">Reference proteome</keyword>
<dbReference type="Gene3D" id="3.90.180.10">
    <property type="entry name" value="Medium-chain alcohol dehydrogenases, catalytic domain"/>
    <property type="match status" value="1"/>
</dbReference>
<dbReference type="SMART" id="SM00829">
    <property type="entry name" value="PKS_ER"/>
    <property type="match status" value="1"/>
</dbReference>
<accession>A0A4R9H2X5</accession>
<dbReference type="SUPFAM" id="SSF51735">
    <property type="entry name" value="NAD(P)-binding Rossmann-fold domains"/>
    <property type="match status" value="1"/>
</dbReference>
<evidence type="ECO:0000313" key="2">
    <source>
        <dbReference type="EMBL" id="TGK39035.1"/>
    </source>
</evidence>
<dbReference type="Proteomes" id="UP000298097">
    <property type="component" value="Unassembled WGS sequence"/>
</dbReference>
<evidence type="ECO:0000313" key="3">
    <source>
        <dbReference type="Proteomes" id="UP000298097"/>
    </source>
</evidence>
<dbReference type="CDD" id="cd08267">
    <property type="entry name" value="MDR1"/>
    <property type="match status" value="1"/>
</dbReference>
<comment type="caution">
    <text evidence="2">The sequence shown here is derived from an EMBL/GenBank/DDBJ whole genome shotgun (WGS) entry which is preliminary data.</text>
</comment>
<dbReference type="PANTHER" id="PTHR44013:SF1">
    <property type="entry name" value="ZINC-TYPE ALCOHOL DEHYDROGENASE-LIKE PROTEIN C16A3.02C"/>
    <property type="match status" value="1"/>
</dbReference>
<dbReference type="GO" id="GO:0016491">
    <property type="term" value="F:oxidoreductase activity"/>
    <property type="evidence" value="ECO:0007669"/>
    <property type="project" value="InterPro"/>
</dbReference>
<protein>
    <submittedName>
        <fullName evidence="2">NAD(P)-dependent alcohol dehydrogenase</fullName>
    </submittedName>
</protein>
<dbReference type="Pfam" id="PF13602">
    <property type="entry name" value="ADH_zinc_N_2"/>
    <property type="match status" value="1"/>
</dbReference>
<dbReference type="RefSeq" id="WP_135775112.1">
    <property type="nucleotide sequence ID" value="NZ_RQEY01000018.1"/>
</dbReference>
<dbReference type="InterPro" id="IPR013154">
    <property type="entry name" value="ADH-like_N"/>
</dbReference>
<feature type="domain" description="Enoyl reductase (ER)" evidence="1">
    <location>
        <begin position="10"/>
        <end position="321"/>
    </location>
</feature>
<dbReference type="InterPro" id="IPR002364">
    <property type="entry name" value="Quin_OxRdtase/zeta-crystal_CS"/>
</dbReference>
<dbReference type="InterPro" id="IPR052733">
    <property type="entry name" value="Chloroplast_QOR"/>
</dbReference>
<reference evidence="2" key="1">
    <citation type="journal article" date="2019" name="PLoS Negl. Trop. Dis.">
        <title>Revisiting the worldwide diversity of Leptospira species in the environment.</title>
        <authorList>
            <person name="Vincent A.T."/>
            <person name="Schiettekatte O."/>
            <person name="Bourhy P."/>
            <person name="Veyrier F.J."/>
            <person name="Picardeau M."/>
        </authorList>
    </citation>
    <scope>NUCLEOTIDE SEQUENCE [LARGE SCALE GENOMIC DNA]</scope>
    <source>
        <strain evidence="2">201800301</strain>
    </source>
</reference>
<gene>
    <name evidence="2" type="ORF">EHO65_13435</name>
</gene>
<dbReference type="InterPro" id="IPR036291">
    <property type="entry name" value="NAD(P)-bd_dom_sf"/>
</dbReference>
<dbReference type="Gene3D" id="3.40.50.720">
    <property type="entry name" value="NAD(P)-binding Rossmann-like Domain"/>
    <property type="match status" value="1"/>
</dbReference>
<organism evidence="2 3">
    <name type="scientific">Leptospira andrefontaineae</name>
    <dbReference type="NCBI Taxonomy" id="2484976"/>
    <lineage>
        <taxon>Bacteria</taxon>
        <taxon>Pseudomonadati</taxon>
        <taxon>Spirochaetota</taxon>
        <taxon>Spirochaetia</taxon>
        <taxon>Leptospirales</taxon>
        <taxon>Leptospiraceae</taxon>
        <taxon>Leptospira</taxon>
    </lineage>
</organism>
<proteinExistence type="predicted"/>